<name>A0A6J1BD38_9ROSI</name>
<feature type="region of interest" description="Disordered" evidence="1">
    <location>
        <begin position="88"/>
        <end position="184"/>
    </location>
</feature>
<keyword evidence="2" id="KW-1185">Reference proteome</keyword>
<protein>
    <submittedName>
        <fullName evidence="3">Uncharacterized protein LOC110426385</fullName>
    </submittedName>
</protein>
<evidence type="ECO:0000313" key="2">
    <source>
        <dbReference type="Proteomes" id="UP000504621"/>
    </source>
</evidence>
<accession>A0A6J1BD38</accession>
<dbReference type="GeneID" id="110426385"/>
<reference evidence="3" key="1">
    <citation type="submission" date="2025-08" db="UniProtKB">
        <authorList>
            <consortium name="RefSeq"/>
        </authorList>
    </citation>
    <scope>IDENTIFICATION</scope>
    <source>
        <tissue evidence="3">Leaf</tissue>
    </source>
</reference>
<evidence type="ECO:0000313" key="3">
    <source>
        <dbReference type="RefSeq" id="XP_021297276.1"/>
    </source>
</evidence>
<evidence type="ECO:0000256" key="1">
    <source>
        <dbReference type="SAM" id="MobiDB-lite"/>
    </source>
</evidence>
<dbReference type="OrthoDB" id="10587138at2759"/>
<feature type="compositionally biased region" description="Basic and acidic residues" evidence="1">
    <location>
        <begin position="128"/>
        <end position="142"/>
    </location>
</feature>
<gene>
    <name evidence="3" type="primary">LOC110426385</name>
</gene>
<sequence length="184" mass="20609">MDQVRRRDQAIYLGSLPKMGYKLYGETFVKTSKDAQRDEQATSDQATTTPSQISNEMILNLLMRIDGKLIDQSAKIEKIEEKLQELENLMKNKRKSPLGSTTKHASTTPSQTPTGQVSDSPNFQAEGNEPKPDSAKKLHTPEPETEEKDSPNTEVIGSQLHEETQEAESSPPNSEEVFIMDIFQ</sequence>
<organism evidence="2 3">
    <name type="scientific">Herrania umbratica</name>
    <dbReference type="NCBI Taxonomy" id="108875"/>
    <lineage>
        <taxon>Eukaryota</taxon>
        <taxon>Viridiplantae</taxon>
        <taxon>Streptophyta</taxon>
        <taxon>Embryophyta</taxon>
        <taxon>Tracheophyta</taxon>
        <taxon>Spermatophyta</taxon>
        <taxon>Magnoliopsida</taxon>
        <taxon>eudicotyledons</taxon>
        <taxon>Gunneridae</taxon>
        <taxon>Pentapetalae</taxon>
        <taxon>rosids</taxon>
        <taxon>malvids</taxon>
        <taxon>Malvales</taxon>
        <taxon>Malvaceae</taxon>
        <taxon>Byttnerioideae</taxon>
        <taxon>Herrania</taxon>
    </lineage>
</organism>
<proteinExistence type="predicted"/>
<dbReference type="AlphaFoldDB" id="A0A6J1BD38"/>
<feature type="compositionally biased region" description="Polar residues" evidence="1">
    <location>
        <begin position="98"/>
        <end position="125"/>
    </location>
</feature>
<dbReference type="Proteomes" id="UP000504621">
    <property type="component" value="Unplaced"/>
</dbReference>
<dbReference type="RefSeq" id="XP_021297276.1">
    <property type="nucleotide sequence ID" value="XM_021441601.1"/>
</dbReference>